<evidence type="ECO:0000313" key="1">
    <source>
        <dbReference type="EMBL" id="KAJ8675235.1"/>
    </source>
</evidence>
<comment type="caution">
    <text evidence="1">The sequence shown here is derived from an EMBL/GenBank/DDBJ whole genome shotgun (WGS) entry which is preliminary data.</text>
</comment>
<proteinExistence type="predicted"/>
<organism evidence="1 2">
    <name type="scientific">Eretmocerus hayati</name>
    <dbReference type="NCBI Taxonomy" id="131215"/>
    <lineage>
        <taxon>Eukaryota</taxon>
        <taxon>Metazoa</taxon>
        <taxon>Ecdysozoa</taxon>
        <taxon>Arthropoda</taxon>
        <taxon>Hexapoda</taxon>
        <taxon>Insecta</taxon>
        <taxon>Pterygota</taxon>
        <taxon>Neoptera</taxon>
        <taxon>Endopterygota</taxon>
        <taxon>Hymenoptera</taxon>
        <taxon>Apocrita</taxon>
        <taxon>Proctotrupomorpha</taxon>
        <taxon>Chalcidoidea</taxon>
        <taxon>Aphelinidae</taxon>
        <taxon>Aphelininae</taxon>
        <taxon>Eretmocerus</taxon>
    </lineage>
</organism>
<name>A0ACC2NVE7_9HYME</name>
<dbReference type="EMBL" id="CM056742">
    <property type="protein sequence ID" value="KAJ8675235.1"/>
    <property type="molecule type" value="Genomic_DNA"/>
</dbReference>
<sequence length="129" mass="14978">MKENEEGLVYIEDVTEHVMKELLRFIYTGKVRHVGGFVKELFVAADKYLVIGLEDVCERYLIRNITDENVIEYLNLACTYNASSLKEKCMHIFKMNVDELVSKPDFKLSMLDKNILDEVFHIVVSALKN</sequence>
<evidence type="ECO:0000313" key="2">
    <source>
        <dbReference type="Proteomes" id="UP001239111"/>
    </source>
</evidence>
<accession>A0ACC2NVE7</accession>
<protein>
    <submittedName>
        <fullName evidence="1">Uncharacterized protein</fullName>
    </submittedName>
</protein>
<gene>
    <name evidence="1" type="ORF">QAD02_011021</name>
</gene>
<keyword evidence="2" id="KW-1185">Reference proteome</keyword>
<dbReference type="Proteomes" id="UP001239111">
    <property type="component" value="Chromosome 2"/>
</dbReference>
<reference evidence="1" key="1">
    <citation type="submission" date="2023-04" db="EMBL/GenBank/DDBJ databases">
        <title>A chromosome-level genome assembly of the parasitoid wasp Eretmocerus hayati.</title>
        <authorList>
            <person name="Zhong Y."/>
            <person name="Liu S."/>
            <person name="Liu Y."/>
        </authorList>
    </citation>
    <scope>NUCLEOTIDE SEQUENCE</scope>
    <source>
        <strain evidence="1">ZJU_SS_LIU_2023</strain>
    </source>
</reference>